<feature type="compositionally biased region" description="Basic and acidic residues" evidence="4">
    <location>
        <begin position="100"/>
        <end position="111"/>
    </location>
</feature>
<name>A0A7S2C4M7_9STRA</name>
<protein>
    <recommendedName>
        <fullName evidence="6">30S ribosomal protein S21</fullName>
    </recommendedName>
</protein>
<dbReference type="GO" id="GO:0005840">
    <property type="term" value="C:ribosome"/>
    <property type="evidence" value="ECO:0007669"/>
    <property type="project" value="UniProtKB-KW"/>
</dbReference>
<dbReference type="EMBL" id="HBGS01023944">
    <property type="protein sequence ID" value="CAD9415494.1"/>
    <property type="molecule type" value="Transcribed_RNA"/>
</dbReference>
<dbReference type="InterPro" id="IPR001911">
    <property type="entry name" value="Ribosomal_bS21"/>
</dbReference>
<reference evidence="5" key="1">
    <citation type="submission" date="2021-01" db="EMBL/GenBank/DDBJ databases">
        <authorList>
            <person name="Corre E."/>
            <person name="Pelletier E."/>
            <person name="Niang G."/>
            <person name="Scheremetjew M."/>
            <person name="Finn R."/>
            <person name="Kale V."/>
            <person name="Holt S."/>
            <person name="Cochrane G."/>
            <person name="Meng A."/>
            <person name="Brown T."/>
            <person name="Cohen L."/>
        </authorList>
    </citation>
    <scope>NUCLEOTIDE SEQUENCE</scope>
    <source>
        <strain evidence="5">CCMP1381</strain>
    </source>
</reference>
<dbReference type="HAMAP" id="MF_00358">
    <property type="entry name" value="Ribosomal_bS21"/>
    <property type="match status" value="1"/>
</dbReference>
<proteinExistence type="inferred from homology"/>
<accession>A0A7S2C4M7</accession>
<dbReference type="GO" id="GO:0003735">
    <property type="term" value="F:structural constituent of ribosome"/>
    <property type="evidence" value="ECO:0007669"/>
    <property type="project" value="InterPro"/>
</dbReference>
<keyword evidence="2" id="KW-0689">Ribosomal protein</keyword>
<dbReference type="PRINTS" id="PR00976">
    <property type="entry name" value="RIBOSOMALS21"/>
</dbReference>
<dbReference type="Pfam" id="PF01165">
    <property type="entry name" value="Ribosomal_S21"/>
    <property type="match status" value="1"/>
</dbReference>
<evidence type="ECO:0000313" key="5">
    <source>
        <dbReference type="EMBL" id="CAD9415494.1"/>
    </source>
</evidence>
<evidence type="ECO:0000256" key="2">
    <source>
        <dbReference type="ARBA" id="ARBA00022980"/>
    </source>
</evidence>
<dbReference type="Gene3D" id="1.20.5.1150">
    <property type="entry name" value="Ribosomal protein S8"/>
    <property type="match status" value="1"/>
</dbReference>
<gene>
    <name evidence="5" type="ORF">DSPE1174_LOCUS12166</name>
</gene>
<dbReference type="PANTHER" id="PTHR21109:SF0">
    <property type="entry name" value="SMALL RIBOSOMAL SUBUNIT PROTEIN BS21M"/>
    <property type="match status" value="1"/>
</dbReference>
<dbReference type="GO" id="GO:0006412">
    <property type="term" value="P:translation"/>
    <property type="evidence" value="ECO:0007669"/>
    <property type="project" value="InterPro"/>
</dbReference>
<evidence type="ECO:0008006" key="6">
    <source>
        <dbReference type="Google" id="ProtNLM"/>
    </source>
</evidence>
<comment type="similarity">
    <text evidence="1">Belongs to the bacterial ribosomal protein bS21 family.</text>
</comment>
<evidence type="ECO:0000256" key="3">
    <source>
        <dbReference type="ARBA" id="ARBA00023274"/>
    </source>
</evidence>
<dbReference type="AlphaFoldDB" id="A0A7S2C4M7"/>
<sequence length="136" mass="15632">MTLYVTNSSLQGSSMKQSRVFVTFLAALLALPSMAFVARTNILTQPSSVRSARSTTSMQVQVTANDGEPLESLLRRFKREVNKSGHMIELRHRRYFEDSQDMKKRKIQEARRRVKAQRMSRRRKNNFGAAPNQAQN</sequence>
<evidence type="ECO:0000256" key="4">
    <source>
        <dbReference type="SAM" id="MobiDB-lite"/>
    </source>
</evidence>
<organism evidence="5">
    <name type="scientific">Octactis speculum</name>
    <dbReference type="NCBI Taxonomy" id="3111310"/>
    <lineage>
        <taxon>Eukaryota</taxon>
        <taxon>Sar</taxon>
        <taxon>Stramenopiles</taxon>
        <taxon>Ochrophyta</taxon>
        <taxon>Dictyochophyceae</taxon>
        <taxon>Dictyochales</taxon>
        <taxon>Dictyochaceae</taxon>
        <taxon>Octactis</taxon>
    </lineage>
</organism>
<feature type="region of interest" description="Disordered" evidence="4">
    <location>
        <begin position="100"/>
        <end position="136"/>
    </location>
</feature>
<dbReference type="InterPro" id="IPR038380">
    <property type="entry name" value="Ribosomal_bS21_sf"/>
</dbReference>
<dbReference type="PANTHER" id="PTHR21109">
    <property type="entry name" value="MITOCHONDRIAL 28S RIBOSOMAL PROTEIN S21"/>
    <property type="match status" value="1"/>
</dbReference>
<keyword evidence="3" id="KW-0687">Ribonucleoprotein</keyword>
<feature type="compositionally biased region" description="Basic residues" evidence="4">
    <location>
        <begin position="112"/>
        <end position="125"/>
    </location>
</feature>
<dbReference type="NCBIfam" id="TIGR00030">
    <property type="entry name" value="S21p"/>
    <property type="match status" value="1"/>
</dbReference>
<dbReference type="GO" id="GO:1990904">
    <property type="term" value="C:ribonucleoprotein complex"/>
    <property type="evidence" value="ECO:0007669"/>
    <property type="project" value="UniProtKB-KW"/>
</dbReference>
<evidence type="ECO:0000256" key="1">
    <source>
        <dbReference type="ARBA" id="ARBA00006640"/>
    </source>
</evidence>